<name>A0ABT5IYQ7_9NEIS</name>
<comment type="caution">
    <text evidence="1">The sequence shown here is derived from an EMBL/GenBank/DDBJ whole genome shotgun (WGS) entry which is preliminary data.</text>
</comment>
<dbReference type="EMBL" id="JAQQLF010000011">
    <property type="protein sequence ID" value="MDC7717587.1"/>
    <property type="molecule type" value="Genomic_DNA"/>
</dbReference>
<protein>
    <submittedName>
        <fullName evidence="1">Uncharacterized protein</fullName>
    </submittedName>
</protein>
<proteinExistence type="predicted"/>
<gene>
    <name evidence="1" type="ORF">PQU95_10225</name>
</gene>
<keyword evidence="2" id="KW-1185">Reference proteome</keyword>
<dbReference type="Proteomes" id="UP001219956">
    <property type="component" value="Unassembled WGS sequence"/>
</dbReference>
<organism evidence="1 2">
    <name type="scientific">Vogesella aquatica</name>
    <dbReference type="NCBI Taxonomy" id="2984206"/>
    <lineage>
        <taxon>Bacteria</taxon>
        <taxon>Pseudomonadati</taxon>
        <taxon>Pseudomonadota</taxon>
        <taxon>Betaproteobacteria</taxon>
        <taxon>Neisseriales</taxon>
        <taxon>Chromobacteriaceae</taxon>
        <taxon>Vogesella</taxon>
    </lineage>
</organism>
<sequence>MYDWNALWHAHLDYRTGYDAPDNDINQLASQLNGILSKSARDAHDLAVYDTGSSYTLLRHDKGLQIMTLAKQHLFDIAIRLVTADEGQALALPYLEVLVDNLATEEEGIWRAEVGCTEDGELAANGALLHPDAPPAMAFKLSFAANPQFTQALQQAWQEAAESITLDAAAWYNAEALEEAPAEPPLDARIQEMCDRYAEIIRREQAMLSRRFSDNELRLVAEVLRSTRFETAESCRGLWLAVESRILHDELDQKHQADGDALLERLKALSYTQEVALIEALSPVQ</sequence>
<reference evidence="1 2" key="1">
    <citation type="submission" date="2023-01" db="EMBL/GenBank/DDBJ databases">
        <title>Novel species of the genus Vogesella isolated from rivers.</title>
        <authorList>
            <person name="Lu H."/>
        </authorList>
    </citation>
    <scope>NUCLEOTIDE SEQUENCE [LARGE SCALE GENOMIC DNA]</scope>
    <source>
        <strain evidence="1 2">DC21W</strain>
    </source>
</reference>
<evidence type="ECO:0000313" key="1">
    <source>
        <dbReference type="EMBL" id="MDC7717587.1"/>
    </source>
</evidence>
<evidence type="ECO:0000313" key="2">
    <source>
        <dbReference type="Proteomes" id="UP001219956"/>
    </source>
</evidence>
<accession>A0ABT5IYQ7</accession>
<dbReference type="RefSeq" id="WP_272751902.1">
    <property type="nucleotide sequence ID" value="NZ_JAQQLF010000011.1"/>
</dbReference>